<protein>
    <submittedName>
        <fullName evidence="1">Pentapeptide repeat-containing protein</fullName>
    </submittedName>
</protein>
<proteinExistence type="predicted"/>
<dbReference type="Proteomes" id="UP000315525">
    <property type="component" value="Unassembled WGS sequence"/>
</dbReference>
<dbReference type="InterPro" id="IPR001646">
    <property type="entry name" value="5peptide_repeat"/>
</dbReference>
<dbReference type="Gene3D" id="2.160.20.80">
    <property type="entry name" value="E3 ubiquitin-protein ligase SopA"/>
    <property type="match status" value="1"/>
</dbReference>
<dbReference type="SUPFAM" id="SSF141571">
    <property type="entry name" value="Pentapeptide repeat-like"/>
    <property type="match status" value="1"/>
</dbReference>
<dbReference type="Pfam" id="PF13576">
    <property type="entry name" value="Pentapeptide_3"/>
    <property type="match status" value="1"/>
</dbReference>
<evidence type="ECO:0000313" key="2">
    <source>
        <dbReference type="Proteomes" id="UP000315525"/>
    </source>
</evidence>
<dbReference type="EMBL" id="SOJN01000070">
    <property type="protein sequence ID" value="TET46027.1"/>
    <property type="molecule type" value="Genomic_DNA"/>
</dbReference>
<sequence>MKIQSPKDFLDVRDGTIPECKFDNLNMSNSHFHNINLSDTNFDDINMSKVTFHNINMSDGTLDCINMGGVKFIHIGPAPDEDGKQERQRPITFEEMMLCDSKFNKVDMSGVEIKECNIEGMKIDGILVSEMIKAYKKQT</sequence>
<dbReference type="AlphaFoldDB" id="A0A523UU01"/>
<gene>
    <name evidence="1" type="ORF">E3J62_05680</name>
</gene>
<evidence type="ECO:0000313" key="1">
    <source>
        <dbReference type="EMBL" id="TET46027.1"/>
    </source>
</evidence>
<accession>A0A523UU01</accession>
<organism evidence="1 2">
    <name type="scientific">candidate division TA06 bacterium</name>
    <dbReference type="NCBI Taxonomy" id="2250710"/>
    <lineage>
        <taxon>Bacteria</taxon>
        <taxon>Bacteria division TA06</taxon>
    </lineage>
</organism>
<name>A0A523UU01_UNCT6</name>
<reference evidence="1 2" key="1">
    <citation type="submission" date="2019-03" db="EMBL/GenBank/DDBJ databases">
        <title>Metabolic potential of uncultured bacteria and archaea associated with petroleum seepage in deep-sea sediments.</title>
        <authorList>
            <person name="Dong X."/>
            <person name="Hubert C."/>
        </authorList>
    </citation>
    <scope>NUCLEOTIDE SEQUENCE [LARGE SCALE GENOMIC DNA]</scope>
    <source>
        <strain evidence="1">E44_bin18</strain>
    </source>
</reference>
<comment type="caution">
    <text evidence="1">The sequence shown here is derived from an EMBL/GenBank/DDBJ whole genome shotgun (WGS) entry which is preliminary data.</text>
</comment>